<feature type="region of interest" description="Disordered" evidence="4">
    <location>
        <begin position="191"/>
        <end position="249"/>
    </location>
</feature>
<dbReference type="InParanoid" id="A0A369J9X8"/>
<organism evidence="6 7">
    <name type="scientific">Hypsizygus marmoreus</name>
    <name type="common">White beech mushroom</name>
    <name type="synonym">Agaricus marmoreus</name>
    <dbReference type="NCBI Taxonomy" id="39966"/>
    <lineage>
        <taxon>Eukaryota</taxon>
        <taxon>Fungi</taxon>
        <taxon>Dikarya</taxon>
        <taxon>Basidiomycota</taxon>
        <taxon>Agaricomycotina</taxon>
        <taxon>Agaricomycetes</taxon>
        <taxon>Agaricomycetidae</taxon>
        <taxon>Agaricales</taxon>
        <taxon>Tricholomatineae</taxon>
        <taxon>Lyophyllaceae</taxon>
        <taxon>Hypsizygus</taxon>
    </lineage>
</organism>
<evidence type="ECO:0000259" key="5">
    <source>
        <dbReference type="PROSITE" id="PS51184"/>
    </source>
</evidence>
<dbReference type="AlphaFoldDB" id="A0A369J9X8"/>
<proteinExistence type="predicted"/>
<protein>
    <submittedName>
        <fullName evidence="6">Lysine-specific demethylase 3B</fullName>
    </submittedName>
</protein>
<accession>A0A369J9X8</accession>
<feature type="compositionally biased region" description="Basic and acidic residues" evidence="4">
    <location>
        <begin position="96"/>
        <end position="111"/>
    </location>
</feature>
<dbReference type="GO" id="GO:0046872">
    <property type="term" value="F:metal ion binding"/>
    <property type="evidence" value="ECO:0007669"/>
    <property type="project" value="UniProtKB-KW"/>
</dbReference>
<dbReference type="GO" id="GO:0003712">
    <property type="term" value="F:transcription coregulator activity"/>
    <property type="evidence" value="ECO:0007669"/>
    <property type="project" value="TreeGrafter"/>
</dbReference>
<dbReference type="Pfam" id="PF02373">
    <property type="entry name" value="JmjC"/>
    <property type="match status" value="1"/>
</dbReference>
<evidence type="ECO:0000256" key="3">
    <source>
        <dbReference type="ARBA" id="ARBA00023242"/>
    </source>
</evidence>
<gene>
    <name evidence="6" type="primary">KDM3B_1</name>
    <name evidence="6" type="ORF">Hypma_003997</name>
</gene>
<dbReference type="Gene3D" id="2.60.120.650">
    <property type="entry name" value="Cupin"/>
    <property type="match status" value="1"/>
</dbReference>
<dbReference type="EMBL" id="LUEZ02000145">
    <property type="protein sequence ID" value="RDB15666.1"/>
    <property type="molecule type" value="Genomic_DNA"/>
</dbReference>
<feature type="compositionally biased region" description="Polar residues" evidence="4">
    <location>
        <begin position="26"/>
        <end position="39"/>
    </location>
</feature>
<evidence type="ECO:0000256" key="1">
    <source>
        <dbReference type="ARBA" id="ARBA00004123"/>
    </source>
</evidence>
<keyword evidence="3" id="KW-0539">Nucleus</keyword>
<feature type="domain" description="JmjC" evidence="5">
    <location>
        <begin position="719"/>
        <end position="931"/>
    </location>
</feature>
<dbReference type="GO" id="GO:0031490">
    <property type="term" value="F:chromatin DNA binding"/>
    <property type="evidence" value="ECO:0007669"/>
    <property type="project" value="TreeGrafter"/>
</dbReference>
<dbReference type="InterPro" id="IPR045109">
    <property type="entry name" value="LSDs-like"/>
</dbReference>
<dbReference type="STRING" id="39966.A0A369J9X8"/>
<dbReference type="GO" id="GO:0008168">
    <property type="term" value="F:methyltransferase activity"/>
    <property type="evidence" value="ECO:0007669"/>
    <property type="project" value="UniProtKB-KW"/>
</dbReference>
<evidence type="ECO:0000313" key="7">
    <source>
        <dbReference type="Proteomes" id="UP000076154"/>
    </source>
</evidence>
<dbReference type="SUPFAM" id="SSF51197">
    <property type="entry name" value="Clavaminate synthase-like"/>
    <property type="match status" value="1"/>
</dbReference>
<dbReference type="Proteomes" id="UP000076154">
    <property type="component" value="Unassembled WGS sequence"/>
</dbReference>
<feature type="region of interest" description="Disordered" evidence="4">
    <location>
        <begin position="71"/>
        <end position="112"/>
    </location>
</feature>
<dbReference type="InterPro" id="IPR003347">
    <property type="entry name" value="JmjC_dom"/>
</dbReference>
<evidence type="ECO:0000256" key="2">
    <source>
        <dbReference type="ARBA" id="ARBA00022723"/>
    </source>
</evidence>
<feature type="region of interest" description="Disordered" evidence="4">
    <location>
        <begin position="1"/>
        <end position="54"/>
    </location>
</feature>
<dbReference type="SMART" id="SM00558">
    <property type="entry name" value="JmjC"/>
    <property type="match status" value="1"/>
</dbReference>
<evidence type="ECO:0000256" key="4">
    <source>
        <dbReference type="SAM" id="MobiDB-lite"/>
    </source>
</evidence>
<dbReference type="GO" id="GO:0032259">
    <property type="term" value="P:methylation"/>
    <property type="evidence" value="ECO:0007669"/>
    <property type="project" value="UniProtKB-KW"/>
</dbReference>
<dbReference type="PANTHER" id="PTHR12549:SF38">
    <property type="entry name" value="JMJC DOMAIN-CONTAINING HISTONE DEMETHYLASE 2, ISOFORM A"/>
    <property type="match status" value="1"/>
</dbReference>
<name>A0A369J9X8_HYPMA</name>
<dbReference type="PANTHER" id="PTHR12549">
    <property type="entry name" value="JMJC DOMAIN-CONTAINING HISTONE DEMETHYLATION PROTEIN"/>
    <property type="match status" value="1"/>
</dbReference>
<dbReference type="GO" id="GO:0006357">
    <property type="term" value="P:regulation of transcription by RNA polymerase II"/>
    <property type="evidence" value="ECO:0007669"/>
    <property type="project" value="TreeGrafter"/>
</dbReference>
<comment type="subcellular location">
    <subcellularLocation>
        <location evidence="1">Nucleus</location>
    </subcellularLocation>
</comment>
<dbReference type="GO" id="GO:0000785">
    <property type="term" value="C:chromatin"/>
    <property type="evidence" value="ECO:0007669"/>
    <property type="project" value="TreeGrafter"/>
</dbReference>
<dbReference type="GO" id="GO:0032454">
    <property type="term" value="F:histone H3K9 demethylase activity"/>
    <property type="evidence" value="ECO:0007669"/>
    <property type="project" value="InterPro"/>
</dbReference>
<feature type="compositionally biased region" description="Low complexity" evidence="4">
    <location>
        <begin position="40"/>
        <end position="53"/>
    </location>
</feature>
<dbReference type="GO" id="GO:0000118">
    <property type="term" value="C:histone deacetylase complex"/>
    <property type="evidence" value="ECO:0007669"/>
    <property type="project" value="TreeGrafter"/>
</dbReference>
<keyword evidence="2" id="KW-0479">Metal-binding</keyword>
<feature type="compositionally biased region" description="Low complexity" evidence="4">
    <location>
        <begin position="192"/>
        <end position="203"/>
    </location>
</feature>
<sequence length="969" mass="106414">MNHAAADPTKKTSITSLLNPEASEDAFNQQLPNLTASSRSQPHTHSTHSYSSPFVGNASFNLRAASWDASDDVNKRKGDNGGRHYHHHNIGSTDLYSEHGSTRMGKGREDGDGYSVETPIWHPSQTAGYGTSAIAPMYSDERTALSGDYQSHSYTSQGYTGHSSSEMSQAWQSGDRASVRLAAPLYNASAYPQQQPAQPQQTPRLVQPPPNKRQSPEEDEAPPKSKRPRTTKATGPSKRGYNAKKRSEAAQIAAQNAKLMPSVSYTAGKGKEKATGSGMQILSAINQPGSDEALHPELQFARCMSNRYKGDQFPRFFLKDSQKNIVGISFIETQKADSPTMDFPITWNVPLRPGHIQRTKRTIAKALLPTLRQELKHLQMPEIIFRPRESEVRATCDTCMTSIFSTSWMCRLCGREACAECYATVGDLTTDRPGADTAEIMAAHVRREKHAHSNPFFLACTRRNEHQSKDFSPMSRFCRKELAQAIEDMDKLVNEGVDTNVNGKALNSQALGIANGSSVQQNGHTATQTPYTGSVPSVNLHPSLQNLPNVMSPPNPPPSNNPNSCSVPAAGLHPSTGITPCSTSLPYIPSNLSSVTLETPGLPIRRFADSALTEESFPAIWAIGEPLVVTDVLRKFAIKWTPEYFMDKYGGQGCLIIECQTEVNKRITVGEFFEGFGKYEGRTECWKLKDWPPSTDFKSAFPELYEDFSKAVPVPSYVRRDGVLNIASHFPSNTIAPDLGPKMYNAMASNLSAGSKGSTRLHMDMADALNIMTYSAPCPDGSPGCAVWDLFREEDSDKIRAFLNRRCAPGSNRVNGAGAATNGGGAAAANGAGANANANANARRTGSQGHDWAADPIHGQQFYLDEVMRKELYDQFGVKSYRVYQRPGEALFIPAGCAHQVANLSDSIKVAIDFVSPENVERCERLTREFREQNQRKVWKEDVLQLRTMMWFAWLSCCQQENGDKGSSK</sequence>
<keyword evidence="7" id="KW-1185">Reference proteome</keyword>
<reference evidence="6" key="1">
    <citation type="submission" date="2018-04" db="EMBL/GenBank/DDBJ databases">
        <title>Whole genome sequencing of Hypsizygus marmoreus.</title>
        <authorList>
            <person name="Choi I.-G."/>
            <person name="Min B."/>
            <person name="Kim J.-G."/>
            <person name="Kim S."/>
            <person name="Oh Y.-L."/>
            <person name="Kong W.-S."/>
            <person name="Park H."/>
            <person name="Jeong J."/>
            <person name="Song E.-S."/>
        </authorList>
    </citation>
    <scope>NUCLEOTIDE SEQUENCE [LARGE SCALE GENOMIC DNA]</scope>
    <source>
        <strain evidence="6">51987-8</strain>
    </source>
</reference>
<comment type="caution">
    <text evidence="6">The sequence shown here is derived from an EMBL/GenBank/DDBJ whole genome shotgun (WGS) entry which is preliminary data.</text>
</comment>
<dbReference type="OrthoDB" id="1667110at2759"/>
<feature type="compositionally biased region" description="Basic and acidic residues" evidence="4">
    <location>
        <begin position="72"/>
        <end position="82"/>
    </location>
</feature>
<evidence type="ECO:0000313" key="6">
    <source>
        <dbReference type="EMBL" id="RDB15666.1"/>
    </source>
</evidence>
<dbReference type="PROSITE" id="PS51184">
    <property type="entry name" value="JMJC"/>
    <property type="match status" value="1"/>
</dbReference>